<feature type="transmembrane region" description="Helical" evidence="5">
    <location>
        <begin position="55"/>
        <end position="71"/>
    </location>
</feature>
<keyword evidence="2 5" id="KW-0812">Transmembrane</keyword>
<dbReference type="Proteomes" id="UP001281731">
    <property type="component" value="Unassembled WGS sequence"/>
</dbReference>
<evidence type="ECO:0000256" key="3">
    <source>
        <dbReference type="ARBA" id="ARBA00022989"/>
    </source>
</evidence>
<evidence type="ECO:0000256" key="5">
    <source>
        <dbReference type="SAM" id="Phobius"/>
    </source>
</evidence>
<feature type="transmembrane region" description="Helical" evidence="5">
    <location>
        <begin position="290"/>
        <end position="308"/>
    </location>
</feature>
<feature type="transmembrane region" description="Helical" evidence="5">
    <location>
        <begin position="102"/>
        <end position="122"/>
    </location>
</feature>
<dbReference type="RefSeq" id="WP_320756241.1">
    <property type="nucleotide sequence ID" value="NZ_JAWNFQ010000006.1"/>
</dbReference>
<evidence type="ECO:0000256" key="1">
    <source>
        <dbReference type="ARBA" id="ARBA00004141"/>
    </source>
</evidence>
<sequence>MSILAHIRSVLPCKDDAQQVARHWKGDIFAGITVGVVALPLALAFAVASGVSAEMGLITAVVAGTVAAIFGGSNYQVSGPTGAMVVIIAPVTALYGQGIVPLLALMCGFFVFLAGILGLGRAVSLLPWPVIEGFTLGIAGLLFLQQVPNLLGVAAKKGGNTVVTAFRAFFDIEGIAWMFTLMLALLTVLIIVGLGKLSPKIPGSLIAVVVATGVAVVCRVKIPSIGTIPDSLPAPHLPHATMDMVMQLLPVALAAAALCAIESLLSARVAAGMVPGGSYNPDRELVGQGMANMAAGCFGGLPATGAIARTAVNIRTGGRSRLSAVIHALFFIGVIYLASTAVSYIPLATLAGVLIVTAWNMVSRKNIMQIAYSTRSDLSVLFLTAILTIVLDIIWAVAVGILVAGILVLRRLAARSGIVRENSENPRIAAIRIDGTMFFGVADRMEHEIPKLGGVEVVILRLSRVGVLDASGVKGIGEVVDRILGSGRKVVVLGAAPEVLAMGIRMGLLRQDQVDDHYRDTREAAWERAEEILDELDAAKK</sequence>
<feature type="transmembrane region" description="Helical" evidence="5">
    <location>
        <begin position="201"/>
        <end position="220"/>
    </location>
</feature>
<reference evidence="7" key="1">
    <citation type="submission" date="2023-10" db="EMBL/GenBank/DDBJ databases">
        <title>Whole Genome based description of the genera Actinobaculum and Actinotignum reveals a complex phylogenetic relationship within the species included in the genus Actinotignum.</title>
        <authorList>
            <person name="Jensen C.S."/>
            <person name="Dargis R."/>
            <person name="Kemp M."/>
            <person name="Christensen J.J."/>
        </authorList>
    </citation>
    <scope>NUCLEOTIDE SEQUENCE</scope>
    <source>
        <strain evidence="7">SLA_B511</strain>
    </source>
</reference>
<feature type="transmembrane region" description="Helical" evidence="5">
    <location>
        <begin position="382"/>
        <end position="409"/>
    </location>
</feature>
<feature type="transmembrane region" description="Helical" evidence="5">
    <location>
        <begin position="134"/>
        <end position="154"/>
    </location>
</feature>
<feature type="transmembrane region" description="Helical" evidence="5">
    <location>
        <begin position="28"/>
        <end position="48"/>
    </location>
</feature>
<comment type="caution">
    <text evidence="7">The sequence shown here is derived from an EMBL/GenBank/DDBJ whole genome shotgun (WGS) entry which is preliminary data.</text>
</comment>
<accession>A0AAW9HRR9</accession>
<feature type="transmembrane region" description="Helical" evidence="5">
    <location>
        <begin position="175"/>
        <end position="195"/>
    </location>
</feature>
<dbReference type="Pfam" id="PF00916">
    <property type="entry name" value="Sulfate_transp"/>
    <property type="match status" value="1"/>
</dbReference>
<evidence type="ECO:0000313" key="8">
    <source>
        <dbReference type="Proteomes" id="UP001281731"/>
    </source>
</evidence>
<dbReference type="PROSITE" id="PS50801">
    <property type="entry name" value="STAS"/>
    <property type="match status" value="1"/>
</dbReference>
<dbReference type="AlphaFoldDB" id="A0AAW9HRR9"/>
<dbReference type="Gene3D" id="3.30.750.24">
    <property type="entry name" value="STAS domain"/>
    <property type="match status" value="1"/>
</dbReference>
<dbReference type="Pfam" id="PF01740">
    <property type="entry name" value="STAS"/>
    <property type="match status" value="1"/>
</dbReference>
<evidence type="ECO:0000313" key="7">
    <source>
        <dbReference type="EMBL" id="MDY5154359.1"/>
    </source>
</evidence>
<feature type="transmembrane region" description="Helical" evidence="5">
    <location>
        <begin position="248"/>
        <end position="270"/>
    </location>
</feature>
<name>A0AAW9HRR9_9ACTO</name>
<feature type="transmembrane region" description="Helical" evidence="5">
    <location>
        <begin position="320"/>
        <end position="338"/>
    </location>
</feature>
<dbReference type="InterPro" id="IPR002645">
    <property type="entry name" value="STAS_dom"/>
</dbReference>
<dbReference type="InterPro" id="IPR001902">
    <property type="entry name" value="SLC26A/SulP_fam"/>
</dbReference>
<keyword evidence="4 5" id="KW-0472">Membrane</keyword>
<dbReference type="GO" id="GO:0016020">
    <property type="term" value="C:membrane"/>
    <property type="evidence" value="ECO:0007669"/>
    <property type="project" value="UniProtKB-SubCell"/>
</dbReference>
<dbReference type="SUPFAM" id="SSF52091">
    <property type="entry name" value="SpoIIaa-like"/>
    <property type="match status" value="1"/>
</dbReference>
<protein>
    <submittedName>
        <fullName evidence="7">SulP family inorganic anion transporter</fullName>
    </submittedName>
</protein>
<dbReference type="GO" id="GO:0055085">
    <property type="term" value="P:transmembrane transport"/>
    <property type="evidence" value="ECO:0007669"/>
    <property type="project" value="InterPro"/>
</dbReference>
<dbReference type="InterPro" id="IPR036513">
    <property type="entry name" value="STAS_dom_sf"/>
</dbReference>
<dbReference type="EMBL" id="JAWNGC010000001">
    <property type="protein sequence ID" value="MDY5154359.1"/>
    <property type="molecule type" value="Genomic_DNA"/>
</dbReference>
<feature type="domain" description="STAS" evidence="6">
    <location>
        <begin position="418"/>
        <end position="528"/>
    </location>
</feature>
<dbReference type="CDD" id="cd07042">
    <property type="entry name" value="STAS_SulP_like_sulfate_transporter"/>
    <property type="match status" value="1"/>
</dbReference>
<organism evidence="7 8">
    <name type="scientific">Actinotignum urinale</name>
    <dbReference type="NCBI Taxonomy" id="190146"/>
    <lineage>
        <taxon>Bacteria</taxon>
        <taxon>Bacillati</taxon>
        <taxon>Actinomycetota</taxon>
        <taxon>Actinomycetes</taxon>
        <taxon>Actinomycetales</taxon>
        <taxon>Actinomycetaceae</taxon>
        <taxon>Actinotignum</taxon>
    </lineage>
</organism>
<evidence type="ECO:0000259" key="6">
    <source>
        <dbReference type="PROSITE" id="PS50801"/>
    </source>
</evidence>
<keyword evidence="3 5" id="KW-1133">Transmembrane helix</keyword>
<feature type="transmembrane region" description="Helical" evidence="5">
    <location>
        <begin position="344"/>
        <end position="362"/>
    </location>
</feature>
<proteinExistence type="predicted"/>
<comment type="subcellular location">
    <subcellularLocation>
        <location evidence="1">Membrane</location>
        <topology evidence="1">Multi-pass membrane protein</topology>
    </subcellularLocation>
</comment>
<gene>
    <name evidence="7" type="ORF">R6G80_01260</name>
</gene>
<evidence type="ECO:0000256" key="2">
    <source>
        <dbReference type="ARBA" id="ARBA00022692"/>
    </source>
</evidence>
<evidence type="ECO:0000256" key="4">
    <source>
        <dbReference type="ARBA" id="ARBA00023136"/>
    </source>
</evidence>
<dbReference type="InterPro" id="IPR011547">
    <property type="entry name" value="SLC26A/SulP_dom"/>
</dbReference>
<dbReference type="PANTHER" id="PTHR11814">
    <property type="entry name" value="SULFATE TRANSPORTER"/>
    <property type="match status" value="1"/>
</dbReference>